<name>F0Y9Z5_AURAN</name>
<evidence type="ECO:0000313" key="3">
    <source>
        <dbReference type="Proteomes" id="UP000002729"/>
    </source>
</evidence>
<dbReference type="GeneID" id="20224806"/>
<feature type="region of interest" description="Disordered" evidence="1">
    <location>
        <begin position="269"/>
        <end position="312"/>
    </location>
</feature>
<accession>F0Y9Z5</accession>
<dbReference type="AlphaFoldDB" id="F0Y9Z5"/>
<reference evidence="2 3" key="1">
    <citation type="journal article" date="2011" name="Proc. Natl. Acad. Sci. U.S.A.">
        <title>Niche of harmful alga Aureococcus anophagefferens revealed through ecogenomics.</title>
        <authorList>
            <person name="Gobler C.J."/>
            <person name="Berry D.L."/>
            <person name="Dyhrman S.T."/>
            <person name="Wilhelm S.W."/>
            <person name="Salamov A."/>
            <person name="Lobanov A.V."/>
            <person name="Zhang Y."/>
            <person name="Collier J.L."/>
            <person name="Wurch L.L."/>
            <person name="Kustka A.B."/>
            <person name="Dill B.D."/>
            <person name="Shah M."/>
            <person name="VerBerkmoes N.C."/>
            <person name="Kuo A."/>
            <person name="Terry A."/>
            <person name="Pangilinan J."/>
            <person name="Lindquist E.A."/>
            <person name="Lucas S."/>
            <person name="Paulsen I.T."/>
            <person name="Hattenrath-Lehmann T.K."/>
            <person name="Talmage S.C."/>
            <person name="Walker E.A."/>
            <person name="Koch F."/>
            <person name="Burson A.M."/>
            <person name="Marcoval M.A."/>
            <person name="Tang Y.Z."/>
            <person name="Lecleir G.R."/>
            <person name="Coyne K.J."/>
            <person name="Berg G.M."/>
            <person name="Bertrand E.M."/>
            <person name="Saito M.A."/>
            <person name="Gladyshev V.N."/>
            <person name="Grigoriev I.V."/>
        </authorList>
    </citation>
    <scope>NUCLEOTIDE SEQUENCE [LARGE SCALE GENOMIC DNA]</scope>
    <source>
        <strain evidence="3">CCMP 1984</strain>
    </source>
</reference>
<gene>
    <name evidence="2" type="ORF">AURANDRAFT_64386</name>
</gene>
<keyword evidence="3" id="KW-1185">Reference proteome</keyword>
<dbReference type="RefSeq" id="XP_009037221.1">
    <property type="nucleotide sequence ID" value="XM_009038973.1"/>
</dbReference>
<protein>
    <submittedName>
        <fullName evidence="2">Uncharacterized protein</fullName>
    </submittedName>
</protein>
<evidence type="ECO:0000313" key="2">
    <source>
        <dbReference type="EMBL" id="EGB07841.1"/>
    </source>
</evidence>
<organism evidence="3">
    <name type="scientific">Aureococcus anophagefferens</name>
    <name type="common">Harmful bloom alga</name>
    <dbReference type="NCBI Taxonomy" id="44056"/>
    <lineage>
        <taxon>Eukaryota</taxon>
        <taxon>Sar</taxon>
        <taxon>Stramenopiles</taxon>
        <taxon>Ochrophyta</taxon>
        <taxon>Pelagophyceae</taxon>
        <taxon>Pelagomonadales</taxon>
        <taxon>Pelagomonadaceae</taxon>
        <taxon>Aureococcus</taxon>
    </lineage>
</organism>
<dbReference type="KEGG" id="aaf:AURANDRAFT_64386"/>
<evidence type="ECO:0000256" key="1">
    <source>
        <dbReference type="SAM" id="MobiDB-lite"/>
    </source>
</evidence>
<dbReference type="Proteomes" id="UP000002729">
    <property type="component" value="Unassembled WGS sequence"/>
</dbReference>
<feature type="region of interest" description="Disordered" evidence="1">
    <location>
        <begin position="94"/>
        <end position="128"/>
    </location>
</feature>
<dbReference type="InParanoid" id="F0Y9Z5"/>
<proteinExistence type="predicted"/>
<dbReference type="EMBL" id="GL833129">
    <property type="protein sequence ID" value="EGB07841.1"/>
    <property type="molecule type" value="Genomic_DNA"/>
</dbReference>
<feature type="compositionally biased region" description="Acidic residues" evidence="1">
    <location>
        <begin position="292"/>
        <end position="306"/>
    </location>
</feature>
<sequence length="328" mass="34373">MPRLPKTATSMEDGEPSLGRFVVDANAGGEGMVVEVKVGGWRVLLSADGSRSSKRSAALEYVADREPPEELVGRCAALGVAFSPYVGERRVVARTRRSEDGDAAAPRPPAGREHRGRSSAGGAKTPAPAVGEVLGALDGDVWRRGVVVGVERAMDALADHVLVVDYEGGADVVREPWPPAGERRLYRAAKSDRVPRALAKPPKALVGFGYRAADGALAHVVGFRLHDGDALLVELRGAARLVPLADVRAAMIADEESVFGRVAKAQRRAAAPKLPARKSDSPTPKRKRGAEPDDDSDADGSDDAADDAAPAAAPGLPMHALLFSPVQS</sequence>